<feature type="coiled-coil region" evidence="5">
    <location>
        <begin position="226"/>
        <end position="260"/>
    </location>
</feature>
<dbReference type="GO" id="GO:0006997">
    <property type="term" value="P:nucleus organization"/>
    <property type="evidence" value="ECO:0007669"/>
    <property type="project" value="InterPro"/>
</dbReference>
<evidence type="ECO:0000256" key="3">
    <source>
        <dbReference type="ARBA" id="ARBA00024186"/>
    </source>
</evidence>
<gene>
    <name evidence="7" type="ORF">SADUNF_Sadunf08G0093600</name>
</gene>
<reference evidence="7 8" key="1">
    <citation type="submission" date="2020-10" db="EMBL/GenBank/DDBJ databases">
        <title>Plant Genome Project.</title>
        <authorList>
            <person name="Zhang R.-G."/>
        </authorList>
    </citation>
    <scope>NUCLEOTIDE SEQUENCE [LARGE SCALE GENOMIC DNA]</scope>
    <source>
        <strain evidence="7">FAFU-HL-1</strain>
        <tissue evidence="7">Leaf</tissue>
    </source>
</reference>
<feature type="compositionally biased region" description="Basic and acidic residues" evidence="6">
    <location>
        <begin position="1033"/>
        <end position="1048"/>
    </location>
</feature>
<feature type="region of interest" description="Disordered" evidence="6">
    <location>
        <begin position="907"/>
        <end position="976"/>
    </location>
</feature>
<evidence type="ECO:0000256" key="4">
    <source>
        <dbReference type="ARBA" id="ARBA00024208"/>
    </source>
</evidence>
<comment type="caution">
    <text evidence="7">The sequence shown here is derived from an EMBL/GenBank/DDBJ whole genome shotgun (WGS) entry which is preliminary data.</text>
</comment>
<evidence type="ECO:0000313" key="8">
    <source>
        <dbReference type="Proteomes" id="UP000657918"/>
    </source>
</evidence>
<comment type="subcellular location">
    <subcellularLocation>
        <location evidence="3">Nucleus lamina</location>
    </subcellularLocation>
</comment>
<evidence type="ECO:0000313" key="7">
    <source>
        <dbReference type="EMBL" id="KAF9677300.1"/>
    </source>
</evidence>
<dbReference type="PANTHER" id="PTHR31908:SF9">
    <property type="entry name" value="PROTEIN CROWDED NUCLEI 3"/>
    <property type="match status" value="1"/>
</dbReference>
<keyword evidence="1 5" id="KW-0175">Coiled coil</keyword>
<dbReference type="PANTHER" id="PTHR31908">
    <property type="entry name" value="PROTEIN CROWDED NUCLEI 4"/>
    <property type="match status" value="1"/>
</dbReference>
<dbReference type="AlphaFoldDB" id="A0A835MTT8"/>
<accession>A0A835MTT8</accession>
<name>A0A835MTT8_9ROSI</name>
<evidence type="ECO:0000256" key="5">
    <source>
        <dbReference type="SAM" id="Coils"/>
    </source>
</evidence>
<evidence type="ECO:0008006" key="9">
    <source>
        <dbReference type="Google" id="ProtNLM"/>
    </source>
</evidence>
<comment type="similarity">
    <text evidence="4">Belongs to the CRWN family.</text>
</comment>
<evidence type="ECO:0000256" key="6">
    <source>
        <dbReference type="SAM" id="MobiDB-lite"/>
    </source>
</evidence>
<dbReference type="InterPro" id="IPR040418">
    <property type="entry name" value="CRWN"/>
</dbReference>
<feature type="compositionally biased region" description="Basic residues" evidence="6">
    <location>
        <begin position="957"/>
        <end position="968"/>
    </location>
</feature>
<feature type="coiled-coil region" evidence="5">
    <location>
        <begin position="687"/>
        <end position="732"/>
    </location>
</feature>
<proteinExistence type="inferred from homology"/>
<feature type="region of interest" description="Disordered" evidence="6">
    <location>
        <begin position="443"/>
        <end position="467"/>
    </location>
</feature>
<feature type="compositionally biased region" description="Acidic residues" evidence="6">
    <location>
        <begin position="1193"/>
        <end position="1202"/>
    </location>
</feature>
<dbReference type="GO" id="GO:0005652">
    <property type="term" value="C:nuclear lamina"/>
    <property type="evidence" value="ECO:0007669"/>
    <property type="project" value="UniProtKB-SubCell"/>
</dbReference>
<sequence length="1221" mass="139835">MFTPQRRPSPAITLTPRSGMNRSVGANAGTASTGIGAKGKAAALIDGALPPPPPVGSLGGNAGELDTEDVEAWRRFREVGLLDEATMERKDREALLEKASRLEKELFDYQYNMGLLLIEKKEWTSKYEELRQAWAETEEILKREQAAHLIALSEVEKRQENLRKALSVEKQCVGELEKALHELQEEHVLIKNVSDKKLADAKALAAGNEEKSLEVEEKMRIAESKLAEVNIKCSELDLKLNELEAREKLLQRERLSFNTEREAHKANFYKQREDLQEWEKKLRQGEESLCELRRTLNQREEKANEDERALKQKERDLEEAEKKIDISLAKLKEREVDVNNQLLGLVTKEKEADSLRSTLENKEKELLALEDKLSARERVELQELLDEHRAILDAKIQEVDLELTEKRKNLDEELRSKVDGVNLLEIEIFHREEKLGKRELAMDRKSDRMKDKEKDLDAKSKVVKEKEKSMKAEQKQLELQKKQLLSDEVNVQLLKDDCGKLRAEIAQQELQIGEESENIKIINNERLEYLRLQAELKQELEKYRRQAESLWKEGEELEQEREKSEKERELLEEKRAQINKEQEDIVGERERLEKMKYAEEERLKKEENVTQEYAQRELEAIRLEKESFEARKRYEQLVLSEKAENVHIQIVQDFESERSNFETGLINRREDMEKALRGRERAFEVLKERELNTINNLKEVAHREMEEIESERRAMDKERQEVVKNKEKLEEQQYGIKKDIDELGMLSKKLRKQREQVIRERNHFLSFVEKHKSCKNCGDVTREFVLSDLQPPEMEERETLPLPKVSDEFLRNNEGGADASDILNIKRSPSEDLGSNSQGPISWLRKCSSKIFSISPTRKIQHVSAPAFDGGFPSCADMEERVEGSAVKKTITSSAIPVDHAQVSFGTADDTVDIQRPQSDGIKRDAGGGYSVSGDDQSYMDSKTQDLPEDSEQSELKKRRHKPGRKQKAGLGKTRSVKEVVEEAKLFLGESLRETEYNPSVQPNDISRSSDESRGINVSKKSASNVRKKRQRLTKETEQDAGDSEGRSESVTTSGRRKRQQIVAPAEPTPGEKRYNLRPHKTAGMTVASQASSDLMKGKKIADGAAVVELIRNPETASGLSLGVTSENNKSTDLVQVTTLKSVELSQDQVFQKVDIDDQAEAAKSVGITEFSEEVNGIPDYEDEAENGSTIHEDEDDYDEDELQHPGEVSVGKKIWTFFTT</sequence>
<feature type="coiled-coil region" evidence="5">
    <location>
        <begin position="293"/>
        <end position="398"/>
    </location>
</feature>
<dbReference type="EMBL" id="JADGMS010000008">
    <property type="protein sequence ID" value="KAF9677300.1"/>
    <property type="molecule type" value="Genomic_DNA"/>
</dbReference>
<feature type="region of interest" description="Disordered" evidence="6">
    <location>
        <begin position="1173"/>
        <end position="1206"/>
    </location>
</feature>
<protein>
    <recommendedName>
        <fullName evidence="9">Nuclear matrix constituent protein 1-like protein</fullName>
    </recommendedName>
</protein>
<dbReference type="Proteomes" id="UP000657918">
    <property type="component" value="Chromosome 8"/>
</dbReference>
<evidence type="ECO:0000256" key="2">
    <source>
        <dbReference type="ARBA" id="ARBA00023242"/>
    </source>
</evidence>
<feature type="compositionally biased region" description="Polar residues" evidence="6">
    <location>
        <begin position="997"/>
        <end position="1007"/>
    </location>
</feature>
<organism evidence="7 8">
    <name type="scientific">Salix dunnii</name>
    <dbReference type="NCBI Taxonomy" id="1413687"/>
    <lineage>
        <taxon>Eukaryota</taxon>
        <taxon>Viridiplantae</taxon>
        <taxon>Streptophyta</taxon>
        <taxon>Embryophyta</taxon>
        <taxon>Tracheophyta</taxon>
        <taxon>Spermatophyta</taxon>
        <taxon>Magnoliopsida</taxon>
        <taxon>eudicotyledons</taxon>
        <taxon>Gunneridae</taxon>
        <taxon>Pentapetalae</taxon>
        <taxon>rosids</taxon>
        <taxon>fabids</taxon>
        <taxon>Malpighiales</taxon>
        <taxon>Salicaceae</taxon>
        <taxon>Saliceae</taxon>
        <taxon>Salix</taxon>
    </lineage>
</organism>
<dbReference type="OrthoDB" id="673795at2759"/>
<keyword evidence="2" id="KW-0539">Nucleus</keyword>
<feature type="coiled-coil region" evidence="5">
    <location>
        <begin position="82"/>
        <end position="193"/>
    </location>
</feature>
<feature type="region of interest" description="Disordered" evidence="6">
    <location>
        <begin position="1"/>
        <end position="27"/>
    </location>
</feature>
<feature type="region of interest" description="Disordered" evidence="6">
    <location>
        <begin position="988"/>
        <end position="1077"/>
    </location>
</feature>
<evidence type="ECO:0000256" key="1">
    <source>
        <dbReference type="ARBA" id="ARBA00023054"/>
    </source>
</evidence>
<keyword evidence="8" id="KW-1185">Reference proteome</keyword>